<protein>
    <submittedName>
        <fullName evidence="2">Uncharacterized protein</fullName>
    </submittedName>
</protein>
<proteinExistence type="predicted"/>
<dbReference type="AlphaFoldDB" id="A0AAE1Y3A4"/>
<organism evidence="2 3">
    <name type="scientific">Sesamum alatum</name>
    <dbReference type="NCBI Taxonomy" id="300844"/>
    <lineage>
        <taxon>Eukaryota</taxon>
        <taxon>Viridiplantae</taxon>
        <taxon>Streptophyta</taxon>
        <taxon>Embryophyta</taxon>
        <taxon>Tracheophyta</taxon>
        <taxon>Spermatophyta</taxon>
        <taxon>Magnoliopsida</taxon>
        <taxon>eudicotyledons</taxon>
        <taxon>Gunneridae</taxon>
        <taxon>Pentapetalae</taxon>
        <taxon>asterids</taxon>
        <taxon>lamiids</taxon>
        <taxon>Lamiales</taxon>
        <taxon>Pedaliaceae</taxon>
        <taxon>Sesamum</taxon>
    </lineage>
</organism>
<gene>
    <name evidence="2" type="ORF">Salat_1876100</name>
</gene>
<sequence length="114" mass="12692">MGVVGAPILLDVGRKEKMREKTNNKEGRGDKRYENPHPLSQITELIGGYAKTFSPHPLSQITELIGDYARILPAGAITLNRCPLSLKACAHVPSWAANHNWPSRQNAFQNTRLF</sequence>
<reference evidence="2" key="2">
    <citation type="journal article" date="2024" name="Plant">
        <title>Genomic evolution and insights into agronomic trait innovations of Sesamum species.</title>
        <authorList>
            <person name="Miao H."/>
            <person name="Wang L."/>
            <person name="Qu L."/>
            <person name="Liu H."/>
            <person name="Sun Y."/>
            <person name="Le M."/>
            <person name="Wang Q."/>
            <person name="Wei S."/>
            <person name="Zheng Y."/>
            <person name="Lin W."/>
            <person name="Duan Y."/>
            <person name="Cao H."/>
            <person name="Xiong S."/>
            <person name="Wang X."/>
            <person name="Wei L."/>
            <person name="Li C."/>
            <person name="Ma Q."/>
            <person name="Ju M."/>
            <person name="Zhao R."/>
            <person name="Li G."/>
            <person name="Mu C."/>
            <person name="Tian Q."/>
            <person name="Mei H."/>
            <person name="Zhang T."/>
            <person name="Gao T."/>
            <person name="Zhang H."/>
        </authorList>
    </citation>
    <scope>NUCLEOTIDE SEQUENCE</scope>
    <source>
        <strain evidence="2">3651</strain>
    </source>
</reference>
<feature type="compositionally biased region" description="Basic and acidic residues" evidence="1">
    <location>
        <begin position="14"/>
        <end position="35"/>
    </location>
</feature>
<feature type="region of interest" description="Disordered" evidence="1">
    <location>
        <begin position="14"/>
        <end position="36"/>
    </location>
</feature>
<evidence type="ECO:0000313" key="3">
    <source>
        <dbReference type="Proteomes" id="UP001293254"/>
    </source>
</evidence>
<accession>A0AAE1Y3A4</accession>
<evidence type="ECO:0000313" key="2">
    <source>
        <dbReference type="EMBL" id="KAK4422935.1"/>
    </source>
</evidence>
<name>A0AAE1Y3A4_9LAMI</name>
<reference evidence="2" key="1">
    <citation type="submission" date="2020-06" db="EMBL/GenBank/DDBJ databases">
        <authorList>
            <person name="Li T."/>
            <person name="Hu X."/>
            <person name="Zhang T."/>
            <person name="Song X."/>
            <person name="Zhang H."/>
            <person name="Dai N."/>
            <person name="Sheng W."/>
            <person name="Hou X."/>
            <person name="Wei L."/>
        </authorList>
    </citation>
    <scope>NUCLEOTIDE SEQUENCE</scope>
    <source>
        <strain evidence="2">3651</strain>
        <tissue evidence="2">Leaf</tissue>
    </source>
</reference>
<evidence type="ECO:0000256" key="1">
    <source>
        <dbReference type="SAM" id="MobiDB-lite"/>
    </source>
</evidence>
<dbReference type="Proteomes" id="UP001293254">
    <property type="component" value="Unassembled WGS sequence"/>
</dbReference>
<comment type="caution">
    <text evidence="2">The sequence shown here is derived from an EMBL/GenBank/DDBJ whole genome shotgun (WGS) entry which is preliminary data.</text>
</comment>
<keyword evidence="3" id="KW-1185">Reference proteome</keyword>
<dbReference type="EMBL" id="JACGWO010000007">
    <property type="protein sequence ID" value="KAK4422935.1"/>
    <property type="molecule type" value="Genomic_DNA"/>
</dbReference>